<sequence length="59" mass="6773">MAFVAYLSRTKCHFGELKKRRKKKKNTAVNPTGYIAKLERPHVLSASLTQSPNRKQSTR</sequence>
<reference evidence="2 3" key="1">
    <citation type="journal article" date="2019" name="Nat. Plants">
        <title>Genome sequencing of Musa balbisiana reveals subgenome evolution and function divergence in polyploid bananas.</title>
        <authorList>
            <person name="Yao X."/>
        </authorList>
    </citation>
    <scope>NUCLEOTIDE SEQUENCE [LARGE SCALE GENOMIC DNA]</scope>
    <source>
        <strain evidence="3">cv. DH-PKW</strain>
        <tissue evidence="2">Leaves</tissue>
    </source>
</reference>
<name>A0A4S8JAD4_MUSBA</name>
<dbReference type="Proteomes" id="UP000317650">
    <property type="component" value="Chromosome 3"/>
</dbReference>
<evidence type="ECO:0000313" key="2">
    <source>
        <dbReference type="EMBL" id="THU57702.1"/>
    </source>
</evidence>
<dbReference type="EMBL" id="PYDT01000006">
    <property type="protein sequence ID" value="THU57702.1"/>
    <property type="molecule type" value="Genomic_DNA"/>
</dbReference>
<feature type="region of interest" description="Disordered" evidence="1">
    <location>
        <begin position="17"/>
        <end position="59"/>
    </location>
</feature>
<protein>
    <submittedName>
        <fullName evidence="2">Uncharacterized protein</fullName>
    </submittedName>
</protein>
<gene>
    <name evidence="2" type="ORF">C4D60_Mb03t06290</name>
</gene>
<feature type="compositionally biased region" description="Polar residues" evidence="1">
    <location>
        <begin position="46"/>
        <end position="59"/>
    </location>
</feature>
<accession>A0A4S8JAD4</accession>
<dbReference type="AlphaFoldDB" id="A0A4S8JAD4"/>
<evidence type="ECO:0000256" key="1">
    <source>
        <dbReference type="SAM" id="MobiDB-lite"/>
    </source>
</evidence>
<keyword evidence="3" id="KW-1185">Reference proteome</keyword>
<comment type="caution">
    <text evidence="2">The sequence shown here is derived from an EMBL/GenBank/DDBJ whole genome shotgun (WGS) entry which is preliminary data.</text>
</comment>
<proteinExistence type="predicted"/>
<evidence type="ECO:0000313" key="3">
    <source>
        <dbReference type="Proteomes" id="UP000317650"/>
    </source>
</evidence>
<organism evidence="2 3">
    <name type="scientific">Musa balbisiana</name>
    <name type="common">Banana</name>
    <dbReference type="NCBI Taxonomy" id="52838"/>
    <lineage>
        <taxon>Eukaryota</taxon>
        <taxon>Viridiplantae</taxon>
        <taxon>Streptophyta</taxon>
        <taxon>Embryophyta</taxon>
        <taxon>Tracheophyta</taxon>
        <taxon>Spermatophyta</taxon>
        <taxon>Magnoliopsida</taxon>
        <taxon>Liliopsida</taxon>
        <taxon>Zingiberales</taxon>
        <taxon>Musaceae</taxon>
        <taxon>Musa</taxon>
    </lineage>
</organism>